<dbReference type="InterPro" id="IPR016024">
    <property type="entry name" value="ARM-type_fold"/>
</dbReference>
<dbReference type="InterPro" id="IPR046837">
    <property type="entry name" value="Laa1/Sip1/HEATR5-like_HEAT"/>
</dbReference>
<proteinExistence type="inferred from homology"/>
<evidence type="ECO:0000256" key="3">
    <source>
        <dbReference type="SAM" id="Phobius"/>
    </source>
</evidence>
<feature type="transmembrane region" description="Helical" evidence="3">
    <location>
        <begin position="342"/>
        <end position="362"/>
    </location>
</feature>
<organism evidence="4 5">
    <name type="scientific">Oryza sativa subsp. japonica</name>
    <name type="common">Rice</name>
    <dbReference type="NCBI Taxonomy" id="39947"/>
    <lineage>
        <taxon>Eukaryota</taxon>
        <taxon>Viridiplantae</taxon>
        <taxon>Streptophyta</taxon>
        <taxon>Embryophyta</taxon>
        <taxon>Tracheophyta</taxon>
        <taxon>Spermatophyta</taxon>
        <taxon>Magnoliopsida</taxon>
        <taxon>Liliopsida</taxon>
        <taxon>Poales</taxon>
        <taxon>Poaceae</taxon>
        <taxon>BOP clade</taxon>
        <taxon>Oryzoideae</taxon>
        <taxon>Oryzeae</taxon>
        <taxon>Oryzinae</taxon>
        <taxon>Oryza</taxon>
        <taxon>Oryza sativa</taxon>
    </lineage>
</organism>
<dbReference type="InterPro" id="IPR011989">
    <property type="entry name" value="ARM-like"/>
</dbReference>
<dbReference type="Gene3D" id="1.25.10.10">
    <property type="entry name" value="Leucine-rich Repeat Variant"/>
    <property type="match status" value="1"/>
</dbReference>
<dbReference type="Proteomes" id="UP000000763">
    <property type="component" value="Chromosome 6"/>
</dbReference>
<evidence type="ECO:0000256" key="1">
    <source>
        <dbReference type="ARBA" id="ARBA00008304"/>
    </source>
</evidence>
<feature type="compositionally biased region" description="Polar residues" evidence="2">
    <location>
        <begin position="2120"/>
        <end position="2138"/>
    </location>
</feature>
<evidence type="ECO:0000313" key="4">
    <source>
        <dbReference type="EMBL" id="BAF19629.1"/>
    </source>
</evidence>
<feature type="compositionally biased region" description="Polar residues" evidence="2">
    <location>
        <begin position="2080"/>
        <end position="2089"/>
    </location>
</feature>
<sequence>MAKRGGAAGEPIPLSRFGALVAQLESVVASARQKPPDALLCFDLLSELSSALDEAPKETIQLWQRKCEDALQSLLFLGARRPVRRLASSAMGRIIERGDAISVYSRASTLQGWLVDGKRTDPMAYAGVAQCLGEIYRLFGHKITAGLIETSNIVAKLMKYHEDFVRQDALLLLENALEGSGGGGSGAAYLEAFRIIMRGGVSDKSFIVRVAAARCLKAFANIGGPGLGMAEIDTSMSCCVKGLEDNVSAVRDSFAEALGSLLALAVNPDAQVKKGVKKQSTSGKKFDDGLQKHLILPFVRANGANAKKLRIGLALSWVFFLQLTCSHSKLVRFYTHMHHYSYLLWVLWYLPGTITLCLFLSWSQLLATPVELSSAAQVHSSPTPGGDYSGYLAMIHMKYGTPDSELQNYAVQVTEILQGNASPDPHALACVLYVLRVGVADQMTEPTQREFLVFLGRKLESSNYTALMRVATLRILSYLLRSLGEVPSEFKDILDNTVVAALSHSSAHVIIIFGDTTKIRRHGGIGYHFSLVRVEAALTLRALAEVDPTCVGGLVSYGITTLHALTETLSFDKGKIMNLELDSLHGQASVLAALVAISPKLLLGYPARLPKSVLEVSKKMLNGFSRNPVAASAEREAGWLLLASLLASMPKEELEDQVFDVLLLWAGPFTGNPESYLRHVQDWASELRVLSVAIEALTAFIRSFVSPIMTNANGGILLNPVLAYLGGALSLISSLSSKKLPNVNSALNLFTTRTLMAYQSLSNPMVYKSEHQQMLQLCSSPFSDPSGWEESSCLKFLLDKRDNSLGPWIPGRDSFEDELRAFDGGVDGFLPCVWDVEMSNFPQPESVSKMLVNQMLLCYGSIFACQDNTVKIRLLNNLDQCLKSGKKQSWFMTVVTNSCVALLSGLKEFLTLRGAQSLSTDILSMVQSTFKGILLESEISTAQRRAACEGLGLLARIGNDAFTARMARSLLGELITPIDLSYTASVTLSLGCIHRAAGGMALCTLVTPTLWSLHALLLTIEAAGLSYVSQVQGTLFLAMEILLLEENGYVDLRQEIGHLINAIVAVIGPELAPEISSSSETATLIESVRFAQQLVLFAPQAVPVHSHVQSLIPTLYSRQPSLRHLAVSTLRHLIERDPAAMINQNIEENLFSMLDEETDSEIAALVRSTIIRLLYTSCPLRPSRWLAVLRNMGHCHGGGTFHPAAGAEFSSLFSVSYTLAMVMGVMDCLAEVLATSIARNTSEGLSSSGHDPVDSNAENDIYYGADEDNMISSSKQEKTNWSANKFSQFPQRNKHLRYRTRVFAAECVSHVPVAVGTEPAHFDLLLARSAVAEGVHLSNDWLILKLQELVSLSYQISTGQFEGMQPIGVKLLCLIMDKFGMAVDPEFPGHILLEQFQAQLVSAVRTAISTASSPLLLEAGLELATKVMTSSVIGGDRVALNRLFLLICRPLNDIEDLFYPSFADWVVLKCYTYQFLRMKENIPDEHQQLAPLLANSSSLLGKYWIGALKDYSSISFGLHSRINHKPFLDGIQSFLVSSKAKEYLDEVWALILQATALDAAPLEFEMDDSEDTLGQTFISGHSMVKLNLTEFKFLWGLSVLVLCHTQPSMSNSAIKINLDRNNEKKIGGLVVCAGLDNPRPCDQMLLVLSSLTSQVFFSMNFLTVDTCQELLQALTYADCSSAPVVCLFSQIIRLCPDNFFEVEEFVFVALEFYSWYLATILQSRCGSSQECLSNSLISELSVATETMACRMKNEHWWKLMMLLVSTSYQSFQQVPSNLCLSNIISFLQNTLPIMKKYLQERAEPGDECANCEVALGALVSLVAYLCTQCSNRISMLDNKISDSYKLLAKILYFCLGEAIALAKLVDEIGYHGENCTSNELMSGSFRHCTQVVQASLCSTTIQVQMLGVHVLKVSAQRELAEGSQTATHSFMVLFVELLADVFSVIQTALKIRWHSLTTLFLQGCSSKDSVSVIDECLKLLFLFHSLAQSKKCPQEATMLLLDALLMVFYSSSATGSQELTEVNNISKKLFSHFIQIPSAAIHIKDIMLSAAPTKRQLLQDMIRASVTQGQTIVPGHISANSEQNAQGGFSQEPGLNATDADEEKNEKQVSDDDWDDDWDNFQSLPAHGTNNGADSATAASPLPEQGSVASPHDEQIPQVNINQEVSDVDVSDGTTEGLSSFDKYLKEPSTSHFSDTAQQVESKSQEFSCKDHEESPKHPKVHCTGSSAHVTKEETDDESQQIHGDQFVSRESKNYDLYLSNEIAGSAGEEENDTSGEIRRATGDALDENISSVDDSNLNNISDGTEDKSNKACDKVLVANEKSETVITDSGEKVSASSDEVKSDLYPENVDTKPESSGGEIAESGS</sequence>
<keyword evidence="3" id="KW-0812">Transmembrane</keyword>
<reference evidence="5" key="2">
    <citation type="journal article" date="2008" name="Nucleic Acids Res.">
        <title>The rice annotation project database (RAP-DB): 2008 update.</title>
        <authorList>
            <consortium name="The rice annotation project (RAP)"/>
        </authorList>
    </citation>
    <scope>GENOME REANNOTATION</scope>
    <source>
        <strain evidence="5">cv. Nipponbare</strain>
    </source>
</reference>
<keyword evidence="3" id="KW-0472">Membrane</keyword>
<feature type="region of interest" description="Disordered" evidence="2">
    <location>
        <begin position="2202"/>
        <end position="2243"/>
    </location>
</feature>
<dbReference type="PANTHER" id="PTHR46975:SF2">
    <property type="entry name" value="PROTEIN SWEETIE"/>
    <property type="match status" value="1"/>
</dbReference>
<dbReference type="KEGG" id="dosa:Os06g0505100"/>
<feature type="region of interest" description="Disordered" evidence="2">
    <location>
        <begin position="2080"/>
        <end position="2155"/>
    </location>
</feature>
<protein>
    <submittedName>
        <fullName evidence="4">Os06g0505100 protein</fullName>
    </submittedName>
</protein>
<dbReference type="PANTHER" id="PTHR46975">
    <property type="entry name" value="PROTEIN SWEETIE"/>
    <property type="match status" value="1"/>
</dbReference>
<evidence type="ECO:0000256" key="2">
    <source>
        <dbReference type="SAM" id="MobiDB-lite"/>
    </source>
</evidence>
<feature type="compositionally biased region" description="Low complexity" evidence="2">
    <location>
        <begin position="2355"/>
        <end position="2366"/>
    </location>
</feature>
<feature type="compositionally biased region" description="Polar residues" evidence="2">
    <location>
        <begin position="2289"/>
        <end position="2303"/>
    </location>
</feature>
<dbReference type="EMBL" id="AP008212">
    <property type="protein sequence ID" value="BAF19629.1"/>
    <property type="molecule type" value="Genomic_DNA"/>
</dbReference>
<name>Q0DBZ4_ORYSJ</name>
<comment type="similarity">
    <text evidence="1">Belongs to the HEATR5 family.</text>
</comment>
<feature type="compositionally biased region" description="Basic and acidic residues" evidence="2">
    <location>
        <begin position="2339"/>
        <end position="2354"/>
    </location>
</feature>
<dbReference type="InterPro" id="IPR044218">
    <property type="entry name" value="SWEETIE"/>
</dbReference>
<accession>Q0DBZ4</accession>
<dbReference type="SUPFAM" id="SSF48371">
    <property type="entry name" value="ARM repeat"/>
    <property type="match status" value="1"/>
</dbReference>
<dbReference type="GO" id="GO:0005975">
    <property type="term" value="P:carbohydrate metabolic process"/>
    <property type="evidence" value="ECO:0007669"/>
    <property type="project" value="InterPro"/>
</dbReference>
<feature type="compositionally biased region" description="Basic and acidic residues" evidence="2">
    <location>
        <begin position="2208"/>
        <end position="2217"/>
    </location>
</feature>
<reference evidence="4 5" key="1">
    <citation type="journal article" date="2005" name="Nature">
        <title>The map-based sequence of the rice genome.</title>
        <authorList>
            <consortium name="International rice genome sequencing project (IRGSP)"/>
            <person name="Matsumoto T."/>
            <person name="Wu J."/>
            <person name="Kanamori H."/>
            <person name="Katayose Y."/>
            <person name="Fujisawa M."/>
            <person name="Namiki N."/>
            <person name="Mizuno H."/>
            <person name="Yamamoto K."/>
            <person name="Antonio B.A."/>
            <person name="Baba T."/>
            <person name="Sakata K."/>
            <person name="Nagamura Y."/>
            <person name="Aoki H."/>
            <person name="Arikawa K."/>
            <person name="Arita K."/>
            <person name="Bito T."/>
            <person name="Chiden Y."/>
            <person name="Fujitsuka N."/>
            <person name="Fukunaka R."/>
            <person name="Hamada M."/>
            <person name="Harada C."/>
            <person name="Hayashi A."/>
            <person name="Hijishita S."/>
            <person name="Honda M."/>
            <person name="Hosokawa S."/>
            <person name="Ichikawa Y."/>
            <person name="Idonuma A."/>
            <person name="Iijima M."/>
            <person name="Ikeda M."/>
            <person name="Ikeno M."/>
            <person name="Ito K."/>
            <person name="Ito S."/>
            <person name="Ito T."/>
            <person name="Ito Y."/>
            <person name="Ito Y."/>
            <person name="Iwabuchi A."/>
            <person name="Kamiya K."/>
            <person name="Karasawa W."/>
            <person name="Kurita K."/>
            <person name="Katagiri S."/>
            <person name="Kikuta A."/>
            <person name="Kobayashi H."/>
            <person name="Kobayashi N."/>
            <person name="Machita K."/>
            <person name="Maehara T."/>
            <person name="Masukawa M."/>
            <person name="Mizubayashi T."/>
            <person name="Mukai Y."/>
            <person name="Nagasaki H."/>
            <person name="Nagata Y."/>
            <person name="Naito S."/>
            <person name="Nakashima M."/>
            <person name="Nakama Y."/>
            <person name="Nakamichi Y."/>
            <person name="Nakamura M."/>
            <person name="Meguro A."/>
            <person name="Negishi M."/>
            <person name="Ohta I."/>
            <person name="Ohta T."/>
            <person name="Okamoto M."/>
            <person name="Ono N."/>
            <person name="Saji S."/>
            <person name="Sakaguchi M."/>
            <person name="Sakai K."/>
            <person name="Shibata M."/>
            <person name="Shimokawa T."/>
            <person name="Song J."/>
            <person name="Takazaki Y."/>
            <person name="Terasawa K."/>
            <person name="Tsugane M."/>
            <person name="Tsuji K."/>
            <person name="Ueda S."/>
            <person name="Waki K."/>
            <person name="Yamagata H."/>
            <person name="Yamamoto M."/>
            <person name="Yamamoto S."/>
            <person name="Yamane H."/>
            <person name="Yoshiki S."/>
            <person name="Yoshihara R."/>
            <person name="Yukawa K."/>
            <person name="Zhong H."/>
            <person name="Yano M."/>
            <person name="Yuan Q."/>
            <person name="Ouyang S."/>
            <person name="Liu J."/>
            <person name="Jones K.M."/>
            <person name="Gansberger K."/>
            <person name="Moffat K."/>
            <person name="Hill J."/>
            <person name="Bera J."/>
            <person name="Fadrosh D."/>
            <person name="Jin S."/>
            <person name="Johri S."/>
            <person name="Kim M."/>
            <person name="Overton L."/>
            <person name="Reardon M."/>
            <person name="Tsitrin T."/>
            <person name="Vuong H."/>
            <person name="Weaver B."/>
            <person name="Ciecko A."/>
            <person name="Tallon L."/>
            <person name="Jackson J."/>
            <person name="Pai G."/>
            <person name="Aken S.V."/>
            <person name="Utterback T."/>
            <person name="Reidmuller S."/>
            <person name="Feldblyum T."/>
            <person name="Hsiao J."/>
            <person name="Zismann V."/>
            <person name="Iobst S."/>
            <person name="de Vazeille A.R."/>
            <person name="Buell C.R."/>
            <person name="Ying K."/>
            <person name="Li Y."/>
            <person name="Lu T."/>
            <person name="Huang Y."/>
            <person name="Zhao Q."/>
            <person name="Feng Q."/>
            <person name="Zhang L."/>
            <person name="Zhu J."/>
            <person name="Weng Q."/>
            <person name="Mu J."/>
            <person name="Lu Y."/>
            <person name="Fan D."/>
            <person name="Liu Y."/>
            <person name="Guan J."/>
            <person name="Zhang Y."/>
            <person name="Yu S."/>
            <person name="Liu X."/>
            <person name="Zhang Y."/>
            <person name="Hong G."/>
            <person name="Han B."/>
            <person name="Choisne N."/>
            <person name="Demange N."/>
            <person name="Orjeda G."/>
            <person name="Samain S."/>
            <person name="Cattolico L."/>
            <person name="Pelletier E."/>
            <person name="Couloux A."/>
            <person name="Segurens B."/>
            <person name="Wincker P."/>
            <person name="D'Hont A."/>
            <person name="Scarpelli C."/>
            <person name="Weissenbach J."/>
            <person name="Salanoubat M."/>
            <person name="Quetier F."/>
            <person name="Yu Y."/>
            <person name="Kim H.R."/>
            <person name="Rambo T."/>
            <person name="Currie J."/>
            <person name="Collura K."/>
            <person name="Luo M."/>
            <person name="Yang T."/>
            <person name="Ammiraju J.S.S."/>
            <person name="Engler F."/>
            <person name="Soderlund C."/>
            <person name="Wing R.A."/>
            <person name="Palmer L.E."/>
            <person name="de la Bastide M."/>
            <person name="Spiegel L."/>
            <person name="Nascimento L."/>
            <person name="Zutavern T."/>
            <person name="O'Shaughnessy A."/>
            <person name="Dike S."/>
            <person name="Dedhia N."/>
            <person name="Preston R."/>
            <person name="Balija V."/>
            <person name="McCombie W.R."/>
            <person name="Chow T."/>
            <person name="Chen H."/>
            <person name="Chung M."/>
            <person name="Chen C."/>
            <person name="Shaw J."/>
            <person name="Wu H."/>
            <person name="Hsiao K."/>
            <person name="Chao Y."/>
            <person name="Chu M."/>
            <person name="Cheng C."/>
            <person name="Hour A."/>
            <person name="Lee P."/>
            <person name="Lin S."/>
            <person name="Lin Y."/>
            <person name="Liou J."/>
            <person name="Liu S."/>
            <person name="Hsing Y."/>
            <person name="Raghuvanshi S."/>
            <person name="Mohanty A."/>
            <person name="Bharti A.K."/>
            <person name="Gaur A."/>
            <person name="Gupta V."/>
            <person name="Kumar D."/>
            <person name="Ravi V."/>
            <person name="Vij S."/>
            <person name="Kapur A."/>
            <person name="Khurana P."/>
            <person name="Khurana P."/>
            <person name="Khurana J.P."/>
            <person name="Tyagi A.K."/>
            <person name="Gaikwad K."/>
            <person name="Singh A."/>
            <person name="Dalal V."/>
            <person name="Srivastava S."/>
            <person name="Dixit A."/>
            <person name="Pal A.K."/>
            <person name="Ghazi I.A."/>
            <person name="Yadav M."/>
            <person name="Pandit A."/>
            <person name="Bhargava A."/>
            <person name="Sureshbabu K."/>
            <person name="Batra K."/>
            <person name="Sharma T.R."/>
            <person name="Mohapatra T."/>
            <person name="Singh N.K."/>
            <person name="Messing J."/>
            <person name="Nelson A.B."/>
            <person name="Fuks G."/>
            <person name="Kavchok S."/>
            <person name="Keizer G."/>
            <person name="Linton E."/>
            <person name="Llaca V."/>
            <person name="Song R."/>
            <person name="Tanyolac B."/>
            <person name="Young S."/>
            <person name="Ho-Il K."/>
            <person name="Hahn J.H."/>
            <person name="Sangsakoo G."/>
            <person name="Vanavichit A."/>
            <person name="de Mattos Luiz.A.T."/>
            <person name="Zimmer P.D."/>
            <person name="Malone G."/>
            <person name="Dellagostin O."/>
            <person name="de Oliveira A.C."/>
            <person name="Bevan M."/>
            <person name="Bancroft I."/>
            <person name="Minx P."/>
            <person name="Cordum H."/>
            <person name="Wilson R."/>
            <person name="Cheng Z."/>
            <person name="Jin W."/>
            <person name="Jiang J."/>
            <person name="Leong S.A."/>
            <person name="Iwama H."/>
            <person name="Gojobori T."/>
            <person name="Itoh T."/>
            <person name="Niimura Y."/>
            <person name="Fujii Y."/>
            <person name="Habara T."/>
            <person name="Sakai H."/>
            <person name="Sato Y."/>
            <person name="Wilson G."/>
            <person name="Kumar K."/>
            <person name="McCouch S."/>
            <person name="Juretic N."/>
            <person name="Hoen D."/>
            <person name="Wright S."/>
            <person name="Bruskiewich R."/>
            <person name="Bureau T."/>
            <person name="Miyao A."/>
            <person name="Hirochika H."/>
            <person name="Nishikawa T."/>
            <person name="Kadowaki K."/>
            <person name="Sugiura M."/>
            <person name="Burr B."/>
            <person name="Sasaki T."/>
        </authorList>
    </citation>
    <scope>NUCLEOTIDE SEQUENCE [LARGE SCALE GENOMIC DNA]</scope>
    <source>
        <strain evidence="5">cv. Nipponbare</strain>
    </source>
</reference>
<keyword evidence="3" id="KW-1133">Transmembrane helix</keyword>
<evidence type="ECO:0000313" key="5">
    <source>
        <dbReference type="Proteomes" id="UP000000763"/>
    </source>
</evidence>
<feature type="region of interest" description="Disordered" evidence="2">
    <location>
        <begin position="2264"/>
        <end position="2312"/>
    </location>
</feature>
<dbReference type="Pfam" id="PF20210">
    <property type="entry name" value="Laa1_Sip1_HTR5"/>
    <property type="match status" value="1"/>
</dbReference>
<gene>
    <name evidence="4" type="ordered locus">Os06g0505100</name>
</gene>
<feature type="region of interest" description="Disordered" evidence="2">
    <location>
        <begin position="2324"/>
        <end position="2366"/>
    </location>
</feature>